<proteinExistence type="predicted"/>
<protein>
    <submittedName>
        <fullName evidence="1">Uncharacterized protein</fullName>
    </submittedName>
</protein>
<keyword evidence="2" id="KW-1185">Reference proteome</keyword>
<gene>
    <name evidence="1" type="ORF">BDY17DRAFT_73558</name>
</gene>
<dbReference type="EMBL" id="MU001632">
    <property type="protein sequence ID" value="KAF2486237.1"/>
    <property type="molecule type" value="Genomic_DNA"/>
</dbReference>
<sequence>MSMTIFSARKRLSSLTTNKTRPQKHHPHPLCLSASSAPISSLSTFALASATATPTRLTILSRLSLKQTGRSRRTKNCSGANNVPSGVRICVSMERSWGSMSSLRACLRVLRGWGVGWVMCGSPSMPPVSLVLGVEKTELGPADVVVVEEEKVEVEMCFSVLLVLFVLDLEWVLPIVAG</sequence>
<evidence type="ECO:0000313" key="2">
    <source>
        <dbReference type="Proteomes" id="UP000799767"/>
    </source>
</evidence>
<reference evidence="1" key="1">
    <citation type="journal article" date="2020" name="Stud. Mycol.">
        <title>101 Dothideomycetes genomes: a test case for predicting lifestyles and emergence of pathogens.</title>
        <authorList>
            <person name="Haridas S."/>
            <person name="Albert R."/>
            <person name="Binder M."/>
            <person name="Bloem J."/>
            <person name="Labutti K."/>
            <person name="Salamov A."/>
            <person name="Andreopoulos B."/>
            <person name="Baker S."/>
            <person name="Barry K."/>
            <person name="Bills G."/>
            <person name="Bluhm B."/>
            <person name="Cannon C."/>
            <person name="Castanera R."/>
            <person name="Culley D."/>
            <person name="Daum C."/>
            <person name="Ezra D."/>
            <person name="Gonzalez J."/>
            <person name="Henrissat B."/>
            <person name="Kuo A."/>
            <person name="Liang C."/>
            <person name="Lipzen A."/>
            <person name="Lutzoni F."/>
            <person name="Magnuson J."/>
            <person name="Mondo S."/>
            <person name="Nolan M."/>
            <person name="Ohm R."/>
            <person name="Pangilinan J."/>
            <person name="Park H.-J."/>
            <person name="Ramirez L."/>
            <person name="Alfaro M."/>
            <person name="Sun H."/>
            <person name="Tritt A."/>
            <person name="Yoshinaga Y."/>
            <person name="Zwiers L.-H."/>
            <person name="Turgeon B."/>
            <person name="Goodwin S."/>
            <person name="Spatafora J."/>
            <person name="Crous P."/>
            <person name="Grigoriev I."/>
        </authorList>
    </citation>
    <scope>NUCLEOTIDE SEQUENCE</scope>
    <source>
        <strain evidence="1">CBS 113389</strain>
    </source>
</reference>
<accession>A0A6A6Q4B4</accession>
<dbReference type="AlphaFoldDB" id="A0A6A6Q4B4"/>
<name>A0A6A6Q4B4_9PEZI</name>
<evidence type="ECO:0000313" key="1">
    <source>
        <dbReference type="EMBL" id="KAF2486237.1"/>
    </source>
</evidence>
<dbReference type="GeneID" id="54479665"/>
<dbReference type="RefSeq" id="XP_033592806.1">
    <property type="nucleotide sequence ID" value="XM_033738663.1"/>
</dbReference>
<organism evidence="1 2">
    <name type="scientific">Neohortaea acidophila</name>
    <dbReference type="NCBI Taxonomy" id="245834"/>
    <lineage>
        <taxon>Eukaryota</taxon>
        <taxon>Fungi</taxon>
        <taxon>Dikarya</taxon>
        <taxon>Ascomycota</taxon>
        <taxon>Pezizomycotina</taxon>
        <taxon>Dothideomycetes</taxon>
        <taxon>Dothideomycetidae</taxon>
        <taxon>Mycosphaerellales</taxon>
        <taxon>Teratosphaeriaceae</taxon>
        <taxon>Neohortaea</taxon>
    </lineage>
</organism>
<dbReference type="Proteomes" id="UP000799767">
    <property type="component" value="Unassembled WGS sequence"/>
</dbReference>